<dbReference type="RefSeq" id="WP_009765364.1">
    <property type="nucleotide sequence ID" value="NZ_CP009223.1"/>
</dbReference>
<keyword evidence="3" id="KW-1185">Reference proteome</keyword>
<dbReference type="KEGG" id="wct:WS74_0538"/>
<evidence type="ECO:0000259" key="1">
    <source>
        <dbReference type="PROSITE" id="PS51459"/>
    </source>
</evidence>
<dbReference type="SUPFAM" id="SSF140931">
    <property type="entry name" value="Fic-like"/>
    <property type="match status" value="1"/>
</dbReference>
<dbReference type="PROSITE" id="PS51459">
    <property type="entry name" value="FIDO"/>
    <property type="match status" value="1"/>
</dbReference>
<name>A0A075TYU7_9LACO</name>
<dbReference type="KEGG" id="wce:WS08_0537"/>
<dbReference type="KEGG" id="wci:WS105_0535"/>
<dbReference type="Proteomes" id="UP000029079">
    <property type="component" value="Chromosome"/>
</dbReference>
<reference evidence="3" key="2">
    <citation type="submission" date="2014-08" db="EMBL/GenBank/DDBJ databases">
        <title>Complete genome of Weissella ceti strain WS74 isolated from diseased rainbow trout in Brazil.</title>
        <authorList>
            <person name="Figueiredo H.C.P."/>
            <person name="Leal C.A.G."/>
            <person name="Pereira F.L."/>
            <person name="Soares S.C."/>
            <person name="Dorella F.A."/>
            <person name="Carvalho A.F."/>
            <person name="Azevedo V.A.C."/>
        </authorList>
    </citation>
    <scope>NUCLEOTIDE SEQUENCE [LARGE SCALE GENOMIC DNA]</scope>
    <source>
        <strain evidence="3">WS74</strain>
    </source>
</reference>
<dbReference type="InterPro" id="IPR003812">
    <property type="entry name" value="Fido"/>
</dbReference>
<dbReference type="STRING" id="759620.WS105_0535"/>
<evidence type="ECO:0000313" key="2">
    <source>
        <dbReference type="EMBL" id="AIM62790.1"/>
    </source>
</evidence>
<dbReference type="Gene3D" id="1.10.3290.10">
    <property type="entry name" value="Fido-like domain"/>
    <property type="match status" value="1"/>
</dbReference>
<dbReference type="OrthoDB" id="9807853at2"/>
<dbReference type="AlphaFoldDB" id="A0A075TYU7"/>
<evidence type="ECO:0000313" key="3">
    <source>
        <dbReference type="Proteomes" id="UP000029079"/>
    </source>
</evidence>
<protein>
    <recommendedName>
        <fullName evidence="1">Fido domain-containing protein</fullName>
    </recommendedName>
</protein>
<sequence>MNKYNFDTPSEEMLFKNAIPQILHNGAQFENLSLTILQTEQIVNNDVLTSVKGSDVETMRNMLRGAQYILANYANFDFDNLKKLHSIVGQNEVLCAGELRIGLGGVNTKRGLFTPDTVDELQDRSRFESLVNRQDLPAQTRASELFSYLSRAQLFDDTNKRTALLAANVPLLKEGSGVFYIPEPAMENTLNLMSDFYHSNDNRLLVAVLDDVAVSDYDGKTFYAPEHQFYGYGEEYRKHINTFKGFGPKGLLGKETVQFLMKPIHNMYEEHGLK</sequence>
<proteinExistence type="predicted"/>
<dbReference type="PATRIC" id="fig|759620.7.peg.524"/>
<feature type="domain" description="Fido" evidence="1">
    <location>
        <begin position="76"/>
        <end position="211"/>
    </location>
</feature>
<organism evidence="2 3">
    <name type="scientific">Weissella ceti</name>
    <dbReference type="NCBI Taxonomy" id="759620"/>
    <lineage>
        <taxon>Bacteria</taxon>
        <taxon>Bacillati</taxon>
        <taxon>Bacillota</taxon>
        <taxon>Bacilli</taxon>
        <taxon>Lactobacillales</taxon>
        <taxon>Lactobacillaceae</taxon>
        <taxon>Weissella</taxon>
    </lineage>
</organism>
<dbReference type="EMBL" id="CP009223">
    <property type="protein sequence ID" value="AIM62790.1"/>
    <property type="molecule type" value="Genomic_DNA"/>
</dbReference>
<accession>A0A075TYU7</accession>
<dbReference type="InterPro" id="IPR036597">
    <property type="entry name" value="Fido-like_dom_sf"/>
</dbReference>
<reference evidence="2 3" key="1">
    <citation type="journal article" date="2014" name="Genome Announc.">
        <title>Complete Genome Sequences of Fish Pathogenic Weissella ceti Strains WS74 and WS105.</title>
        <authorList>
            <person name="Figueiredo H.C."/>
            <person name="Leal C.A."/>
            <person name="Dorella F.A."/>
            <person name="Carvalho A.F."/>
            <person name="Soares S.C."/>
            <person name="Pereira F.L."/>
            <person name="Azevedo V.A."/>
        </authorList>
    </citation>
    <scope>NUCLEOTIDE SEQUENCE [LARGE SCALE GENOMIC DNA]</scope>
    <source>
        <strain evidence="2 3">WS74</strain>
    </source>
</reference>
<gene>
    <name evidence="2" type="ORF">WS74_0538</name>
</gene>